<evidence type="ECO:0000256" key="8">
    <source>
        <dbReference type="ARBA" id="ARBA00023054"/>
    </source>
</evidence>
<proteinExistence type="predicted"/>
<organism evidence="16 17">
    <name type="scientific">Puma concolor</name>
    <name type="common">Mountain lion</name>
    <name type="synonym">Felis concolor</name>
    <dbReference type="NCBI Taxonomy" id="9696"/>
    <lineage>
        <taxon>Eukaryota</taxon>
        <taxon>Metazoa</taxon>
        <taxon>Chordata</taxon>
        <taxon>Craniata</taxon>
        <taxon>Vertebrata</taxon>
        <taxon>Euteleostomi</taxon>
        <taxon>Mammalia</taxon>
        <taxon>Eutheria</taxon>
        <taxon>Laurasiatheria</taxon>
        <taxon>Carnivora</taxon>
        <taxon>Feliformia</taxon>
        <taxon>Felidae</taxon>
        <taxon>Felinae</taxon>
        <taxon>Puma</taxon>
    </lineage>
</organism>
<dbReference type="AlphaFoldDB" id="A0A6P6HR81"/>
<dbReference type="PANTHER" id="PTHR19853:SF1">
    <property type="entry name" value="TBC1 DOMAIN FAMILY MEMBER 31"/>
    <property type="match status" value="1"/>
</dbReference>
<evidence type="ECO:0000256" key="5">
    <source>
        <dbReference type="ARBA" id="ARBA00022574"/>
    </source>
</evidence>
<dbReference type="GO" id="GO:0060090">
    <property type="term" value="F:molecular adaptor activity"/>
    <property type="evidence" value="ECO:0007669"/>
    <property type="project" value="UniProtKB-ARBA"/>
</dbReference>
<dbReference type="Gene3D" id="2.130.10.10">
    <property type="entry name" value="YVTN repeat-like/Quinoprotein amine dehydrogenase"/>
    <property type="match status" value="2"/>
</dbReference>
<dbReference type="Pfam" id="PF00566">
    <property type="entry name" value="RabGAP-TBC"/>
    <property type="match status" value="1"/>
</dbReference>
<keyword evidence="8 13" id="KW-0175">Coiled coil</keyword>
<evidence type="ECO:0000256" key="7">
    <source>
        <dbReference type="ARBA" id="ARBA00022794"/>
    </source>
</evidence>
<feature type="region of interest" description="Disordered" evidence="14">
    <location>
        <begin position="853"/>
        <end position="886"/>
    </location>
</feature>
<dbReference type="FunFam" id="2.130.10.10:FF:000226">
    <property type="entry name" value="TBC1 domain family member 31"/>
    <property type="match status" value="1"/>
</dbReference>
<evidence type="ECO:0000256" key="10">
    <source>
        <dbReference type="ARBA" id="ARBA00023273"/>
    </source>
</evidence>
<evidence type="ECO:0000256" key="4">
    <source>
        <dbReference type="ARBA" id="ARBA00022490"/>
    </source>
</evidence>
<evidence type="ECO:0000256" key="13">
    <source>
        <dbReference type="SAM" id="Coils"/>
    </source>
</evidence>
<feature type="compositionally biased region" description="Polar residues" evidence="14">
    <location>
        <begin position="871"/>
        <end position="886"/>
    </location>
</feature>
<dbReference type="InterPro" id="IPR000195">
    <property type="entry name" value="Rab-GAP-TBC_dom"/>
</dbReference>
<dbReference type="InterPro" id="IPR051570">
    <property type="entry name" value="TBC1_cilium_biogenesis"/>
</dbReference>
<evidence type="ECO:0000256" key="3">
    <source>
        <dbReference type="ARBA" id="ARBA00014199"/>
    </source>
</evidence>
<feature type="domain" description="Rab-GAP TBC" evidence="15">
    <location>
        <begin position="319"/>
        <end position="494"/>
    </location>
</feature>
<dbReference type="SMART" id="SM00320">
    <property type="entry name" value="WD40"/>
    <property type="match status" value="5"/>
</dbReference>
<dbReference type="SUPFAM" id="SSF47923">
    <property type="entry name" value="Ypt/Rab-GAP domain of gyp1p"/>
    <property type="match status" value="1"/>
</dbReference>
<evidence type="ECO:0000256" key="12">
    <source>
        <dbReference type="ARBA" id="ARBA00065978"/>
    </source>
</evidence>
<dbReference type="FunFam" id="1.10.472.80:FF:000022">
    <property type="entry name" value="TBC1 domain family, member 31"/>
    <property type="match status" value="1"/>
</dbReference>
<comment type="function">
    <text evidence="11">Molecular adapter which is involved in cilium biogenesis. Part of a functional complex including OFD1 a centriolar protein involved in cilium assembly. Could regulate the cAMP-dependent phosphorylation of OFD1, and its subsequent ubiquitination by PJA2 which ultimately leads to its proteasomal degradation.</text>
</comment>
<dbReference type="GO" id="GO:0060271">
    <property type="term" value="P:cilium assembly"/>
    <property type="evidence" value="ECO:0007669"/>
    <property type="project" value="UniProtKB-ARBA"/>
</dbReference>
<dbReference type="InterPro" id="IPR001680">
    <property type="entry name" value="WD40_rpt"/>
</dbReference>
<evidence type="ECO:0000256" key="14">
    <source>
        <dbReference type="SAM" id="MobiDB-lite"/>
    </source>
</evidence>
<keyword evidence="6" id="KW-0677">Repeat</keyword>
<reference evidence="17" key="1">
    <citation type="submission" date="2025-08" db="UniProtKB">
        <authorList>
            <consortium name="RefSeq"/>
        </authorList>
    </citation>
    <scope>IDENTIFICATION</scope>
    <source>
        <tissue evidence="17">Blood</tissue>
    </source>
</reference>
<comment type="subunit">
    <text evidence="12">Interacts with PJA2; the interaction is direct and recruits PJA2 to centrosomes. Interacts with OFD1; regulates its activity in cilium assembly. Interacts with PRKACA.</text>
</comment>
<evidence type="ECO:0000256" key="2">
    <source>
        <dbReference type="ARBA" id="ARBA00004607"/>
    </source>
</evidence>
<dbReference type="RefSeq" id="XP_025778287.1">
    <property type="nucleotide sequence ID" value="XM_025922502.1"/>
</dbReference>
<dbReference type="SUPFAM" id="SSF50978">
    <property type="entry name" value="WD40 repeat-like"/>
    <property type="match status" value="1"/>
</dbReference>
<dbReference type="PROSITE" id="PS50086">
    <property type="entry name" value="TBC_RABGAP"/>
    <property type="match status" value="1"/>
</dbReference>
<dbReference type="Pfam" id="PF00400">
    <property type="entry name" value="WD40"/>
    <property type="match status" value="1"/>
</dbReference>
<dbReference type="PANTHER" id="PTHR19853">
    <property type="entry name" value="WD REPEAT CONTAINING PROTEIN 3 WDR3"/>
    <property type="match status" value="1"/>
</dbReference>
<dbReference type="InterPro" id="IPR015943">
    <property type="entry name" value="WD40/YVTN_repeat-like_dom_sf"/>
</dbReference>
<evidence type="ECO:0000313" key="17">
    <source>
        <dbReference type="RefSeq" id="XP_025778287.1"/>
    </source>
</evidence>
<dbReference type="FunFam" id="2.130.10.10:FF:000460">
    <property type="entry name" value="TBC1 domain family member 31 isoform X4"/>
    <property type="match status" value="1"/>
</dbReference>
<dbReference type="InterPro" id="IPR035969">
    <property type="entry name" value="Rab-GAP_TBC_sf"/>
</dbReference>
<accession>A0A6P6HR81</accession>
<sequence length="930" mass="108476">MFLTCMETVTKELVSWMRGHESSVFSISVHASGRYAITTSSDTAQLWDLDTFQRKRKLNILQSVGIQKVFFLPLSNTILSCFKDNSIFAWECDTLSCKYQLPAPPESSSVLYKVFAVTRDGRILAAGGKSNHLHLWCLEAKQLFRIIQMPTKVRAIRHLEFLPDSFDAGSNQVLGVLSQDGIMRFVNIQTCKLLFEIGSLDEGISSSVISPHERYIASIMENGSLNIYSVQALTQEINKPPPPLVKVIEDLPKSKLNSGGLKMKVTSGRVQRPAKSRENKIQARILKQDLTGNFENKENEVSDGLNKKRLQILLKGYGEYPTKYRMFIWRSLLQLPENHTAFSSLVDKGVHVAFLNLQKKYPIKSRKLLRVLQRTLSALAHWSAIFSDTPYLPLLAFPFVKLFQNNQLICFEVVATLIINWCQHWFEYFPNPPINILSMIENVLAFHDKELLQHFIDHDITSQLYAWPLLETVFSEVLTREEWLKLFDNVFSNHPSFLLMTVVAYNTCSRAPLLSCSLRDDFEYFFHHRNNLDISVVIREVYHLMDTTPTDIHPNGKLDAFVALTKGQYPVFNQYPKFIVDYQTRERERIRNDELDFLRERQMVEDMQAEVDQQRVEDEAWYQKQELLRKAEETRREMLLQEEEKMVQQRQRLASVKRELRAKEMQLQDATRRRFLKLQQDQREMELRRLNDEIERKNLIRNQEAVAKEMREDADTYRRKVDLEEHMFHKLIEAGQTQNQKTQKLIEENLAEAEQACLNADWRIQALHKQRCDDLQRNACYQEVAKLLLENRRKETEVLNAMVGEGAKKWEEAKEKDFHLKSEKKASALSDASRKWFLEKELDDALEHAEHPYNTVPRCQSGQAASGYVPRTSQLKDSSEVDSSTHISLNQRRVQWDTMEQDLMERVRNLRQRLTAQARNRCRTPHLLAT</sequence>
<evidence type="ECO:0000256" key="11">
    <source>
        <dbReference type="ARBA" id="ARBA00034464"/>
    </source>
</evidence>
<protein>
    <recommendedName>
        <fullName evidence="3">TBC1 domain family member 31</fullName>
    </recommendedName>
</protein>
<keyword evidence="4" id="KW-0963">Cytoplasm</keyword>
<keyword evidence="9" id="KW-0206">Cytoskeleton</keyword>
<evidence type="ECO:0000256" key="6">
    <source>
        <dbReference type="ARBA" id="ARBA00022737"/>
    </source>
</evidence>
<keyword evidence="7" id="KW-0970">Cilium biogenesis/degradation</keyword>
<gene>
    <name evidence="17" type="primary">TBC1D31</name>
</gene>
<keyword evidence="16" id="KW-1185">Reference proteome</keyword>
<comment type="subcellular location">
    <subcellularLocation>
        <location evidence="1">Cytoplasm</location>
        <location evidence="1">Cytoskeleton</location>
        <location evidence="1">Cilium basal body</location>
    </subcellularLocation>
    <subcellularLocation>
        <location evidence="2">Cytoplasm</location>
        <location evidence="2">Cytoskeleton</location>
        <location evidence="2">Microtubule organizing center</location>
        <location evidence="2">Centrosome</location>
        <location evidence="2">Centriolar satellite</location>
    </subcellularLocation>
</comment>
<dbReference type="CTD" id="93594"/>
<dbReference type="GO" id="GO:0034451">
    <property type="term" value="C:centriolar satellite"/>
    <property type="evidence" value="ECO:0007669"/>
    <property type="project" value="UniProtKB-SubCell"/>
</dbReference>
<dbReference type="GeneID" id="112859258"/>
<evidence type="ECO:0000313" key="16">
    <source>
        <dbReference type="Proteomes" id="UP000515131"/>
    </source>
</evidence>
<dbReference type="InterPro" id="IPR036322">
    <property type="entry name" value="WD40_repeat_dom_sf"/>
</dbReference>
<keyword evidence="10" id="KW-0966">Cell projection</keyword>
<dbReference type="Gene3D" id="1.10.472.80">
    <property type="entry name" value="Ypt/Rab-GAP domain of gyp1p, domain 3"/>
    <property type="match status" value="1"/>
</dbReference>
<dbReference type="GO" id="GO:0036064">
    <property type="term" value="C:ciliary basal body"/>
    <property type="evidence" value="ECO:0007669"/>
    <property type="project" value="TreeGrafter"/>
</dbReference>
<dbReference type="Proteomes" id="UP000515131">
    <property type="component" value="Unplaced"/>
</dbReference>
<name>A0A6P6HR81_PUMCO</name>
<evidence type="ECO:0000259" key="15">
    <source>
        <dbReference type="PROSITE" id="PS50086"/>
    </source>
</evidence>
<keyword evidence="5" id="KW-0853">WD repeat</keyword>
<evidence type="ECO:0000256" key="1">
    <source>
        <dbReference type="ARBA" id="ARBA00004120"/>
    </source>
</evidence>
<feature type="coiled-coil region" evidence="13">
    <location>
        <begin position="624"/>
        <end position="720"/>
    </location>
</feature>
<evidence type="ECO:0000256" key="9">
    <source>
        <dbReference type="ARBA" id="ARBA00023212"/>
    </source>
</evidence>